<organism evidence="4 5">
    <name type="scientific">Bacteroides thetaiotaomicron</name>
    <dbReference type="NCBI Taxonomy" id="818"/>
    <lineage>
        <taxon>Bacteria</taxon>
        <taxon>Pseudomonadati</taxon>
        <taxon>Bacteroidota</taxon>
        <taxon>Bacteroidia</taxon>
        <taxon>Bacteroidales</taxon>
        <taxon>Bacteroidaceae</taxon>
        <taxon>Bacteroides</taxon>
    </lineage>
</organism>
<dbReference type="InterPro" id="IPR018060">
    <property type="entry name" value="HTH_AraC"/>
</dbReference>
<dbReference type="KEGG" id="btho:Btheta7330_02610"/>
<dbReference type="SUPFAM" id="SSF46689">
    <property type="entry name" value="Homeodomain-like"/>
    <property type="match status" value="1"/>
</dbReference>
<dbReference type="EMBL" id="WCSY01000001">
    <property type="protein sequence ID" value="KAB4316152.1"/>
    <property type="molecule type" value="Genomic_DNA"/>
</dbReference>
<dbReference type="InterPro" id="IPR020449">
    <property type="entry name" value="Tscrpt_reg_AraC-type_HTH"/>
</dbReference>
<gene>
    <name evidence="4" type="ORF">GAO51_01395</name>
</gene>
<comment type="caution">
    <text evidence="4">The sequence shown here is derived from an EMBL/GenBank/DDBJ whole genome shotgun (WGS) entry which is preliminary data.</text>
</comment>
<dbReference type="InterPro" id="IPR009057">
    <property type="entry name" value="Homeodomain-like_sf"/>
</dbReference>
<keyword evidence="2" id="KW-0238">DNA-binding</keyword>
<accession>A0A0P0FM26</accession>
<evidence type="ECO:0000313" key="4">
    <source>
        <dbReference type="EMBL" id="KAB4316152.1"/>
    </source>
</evidence>
<proteinExistence type="predicted"/>
<reference evidence="4 5" key="1">
    <citation type="journal article" date="2019" name="Nat. Med.">
        <title>A library of human gut bacterial isolates paired with longitudinal multiomics data enables mechanistic microbiome research.</title>
        <authorList>
            <person name="Poyet M."/>
            <person name="Groussin M."/>
            <person name="Gibbons S.M."/>
            <person name="Avila-Pacheco J."/>
            <person name="Jiang X."/>
            <person name="Kearney S.M."/>
            <person name="Perrotta A.R."/>
            <person name="Berdy B."/>
            <person name="Zhao S."/>
            <person name="Lieberman T.D."/>
            <person name="Swanson P.K."/>
            <person name="Smith M."/>
            <person name="Roesemann S."/>
            <person name="Alexander J.E."/>
            <person name="Rich S.A."/>
            <person name="Livny J."/>
            <person name="Vlamakis H."/>
            <person name="Clish C."/>
            <person name="Bullock K."/>
            <person name="Deik A."/>
            <person name="Scott J."/>
            <person name="Pierce K.A."/>
            <person name="Xavier R.J."/>
            <person name="Alm E.J."/>
        </authorList>
    </citation>
    <scope>NUCLEOTIDE SEQUENCE [LARGE SCALE GENOMIC DNA]</scope>
    <source>
        <strain evidence="4 5">BIOML-A188</strain>
    </source>
</reference>
<dbReference type="RefSeq" id="WP_008765786.1">
    <property type="nucleotide sequence ID" value="NZ_BAABXH010000002.1"/>
</dbReference>
<dbReference type="HOGENOM" id="CLU_000445_88_2_10"/>
<dbReference type="Pfam" id="PF12833">
    <property type="entry name" value="HTH_18"/>
    <property type="match status" value="1"/>
</dbReference>
<dbReference type="GO" id="GO:0043565">
    <property type="term" value="F:sequence-specific DNA binding"/>
    <property type="evidence" value="ECO:0007669"/>
    <property type="project" value="InterPro"/>
</dbReference>
<dbReference type="PROSITE" id="PS01124">
    <property type="entry name" value="HTH_ARAC_FAMILY_2"/>
    <property type="match status" value="1"/>
</dbReference>
<evidence type="ECO:0000313" key="5">
    <source>
        <dbReference type="Proteomes" id="UP000440614"/>
    </source>
</evidence>
<protein>
    <submittedName>
        <fullName evidence="4">AraC family transcriptional regulator</fullName>
    </submittedName>
</protein>
<dbReference type="GO" id="GO:0003700">
    <property type="term" value="F:DNA-binding transcription factor activity"/>
    <property type="evidence" value="ECO:0007669"/>
    <property type="project" value="InterPro"/>
</dbReference>
<dbReference type="AlphaFoldDB" id="C6IFV0"/>
<dbReference type="PANTHER" id="PTHR43280">
    <property type="entry name" value="ARAC-FAMILY TRANSCRIPTIONAL REGULATOR"/>
    <property type="match status" value="1"/>
</dbReference>
<dbReference type="Gene3D" id="1.10.10.60">
    <property type="entry name" value="Homeodomain-like"/>
    <property type="match status" value="1"/>
</dbReference>
<sequence>MGSDIPMYDLEVDYIVGEAFEANLLNGYKNYLSKTESGFFILCVKGTIQATINGSLYNIGENALLTLPPNHIMEIQEFSPDIHIYYAGFSPLLIEGINLMKATQHLLLTIMENPVVILSPLQACSYKMFYESLILSYTSPIAQANKEITKATLTMFLQGSTEIYKLQNKWYLSSQSRKYEIYQEFLQLVMKYYTVHHGASFYADQLGLSLPHFCSTIKKAAGNTPLEVIASVILMDAKSRLKSGNEPVKNIALSLGFNNISFFNKFFKQHTGITPHEYRGH</sequence>
<evidence type="ECO:0000256" key="1">
    <source>
        <dbReference type="ARBA" id="ARBA00023015"/>
    </source>
</evidence>
<accession>C6IFV0</accession>
<keyword evidence="1" id="KW-0805">Transcription regulation</keyword>
<evidence type="ECO:0000256" key="2">
    <source>
        <dbReference type="ARBA" id="ARBA00023125"/>
    </source>
</evidence>
<dbReference type="Proteomes" id="UP000440614">
    <property type="component" value="Unassembled WGS sequence"/>
</dbReference>
<evidence type="ECO:0000256" key="3">
    <source>
        <dbReference type="ARBA" id="ARBA00023163"/>
    </source>
</evidence>
<keyword evidence="3" id="KW-0804">Transcription</keyword>
<name>C6IFV0_BACT4</name>
<dbReference type="SMART" id="SM00342">
    <property type="entry name" value="HTH_ARAC"/>
    <property type="match status" value="1"/>
</dbReference>
<dbReference type="PRINTS" id="PR00032">
    <property type="entry name" value="HTHARAC"/>
</dbReference>
<dbReference type="PANTHER" id="PTHR43280:SF32">
    <property type="entry name" value="TRANSCRIPTIONAL REGULATORY PROTEIN"/>
    <property type="match status" value="1"/>
</dbReference>